<dbReference type="AlphaFoldDB" id="A0A7C9FY63"/>
<evidence type="ECO:0000256" key="3">
    <source>
        <dbReference type="SAM" id="SignalP"/>
    </source>
</evidence>
<dbReference type="PANTHER" id="PTHR10188">
    <property type="entry name" value="L-ASPARAGINASE"/>
    <property type="match status" value="1"/>
</dbReference>
<dbReference type="Pfam" id="PF01112">
    <property type="entry name" value="Asparaginase_2"/>
    <property type="match status" value="1"/>
</dbReference>
<evidence type="ECO:0000256" key="2">
    <source>
        <dbReference type="PIRSR" id="PIRSR600246-3"/>
    </source>
</evidence>
<dbReference type="GO" id="GO:0005737">
    <property type="term" value="C:cytoplasm"/>
    <property type="evidence" value="ECO:0007669"/>
    <property type="project" value="TreeGrafter"/>
</dbReference>
<dbReference type="Gene3D" id="3.60.20.30">
    <property type="entry name" value="(Glycosyl)asparaginase"/>
    <property type="match status" value="1"/>
</dbReference>
<evidence type="ECO:0000313" key="5">
    <source>
        <dbReference type="Proteomes" id="UP000479293"/>
    </source>
</evidence>
<keyword evidence="3" id="KW-0732">Signal</keyword>
<name>A0A7C9FY63_9BACT</name>
<feature type="site" description="Cleavage; by autolysis" evidence="2">
    <location>
        <begin position="206"/>
        <end position="207"/>
    </location>
</feature>
<dbReference type="RefSeq" id="WP_152759647.1">
    <property type="nucleotide sequence ID" value="NZ_WHLY01000002.1"/>
</dbReference>
<feature type="active site" description="Nucleophile" evidence="1">
    <location>
        <position position="207"/>
    </location>
</feature>
<dbReference type="PANTHER" id="PTHR10188:SF6">
    <property type="entry name" value="N(4)-(BETA-N-ACETYLGLUCOSAMINYL)-L-ASPARAGINASE"/>
    <property type="match status" value="1"/>
</dbReference>
<dbReference type="InterPro" id="IPR000246">
    <property type="entry name" value="Peptidase_T2"/>
</dbReference>
<dbReference type="EMBL" id="WHLY01000002">
    <property type="protein sequence ID" value="MPR33893.1"/>
    <property type="molecule type" value="Genomic_DNA"/>
</dbReference>
<dbReference type="GO" id="GO:0016811">
    <property type="term" value="F:hydrolase activity, acting on carbon-nitrogen (but not peptide) bonds, in linear amides"/>
    <property type="evidence" value="ECO:0007669"/>
    <property type="project" value="UniProtKB-ARBA"/>
</dbReference>
<organism evidence="4 5">
    <name type="scientific">Salmonirosea aquatica</name>
    <dbReference type="NCBI Taxonomy" id="2654236"/>
    <lineage>
        <taxon>Bacteria</taxon>
        <taxon>Pseudomonadati</taxon>
        <taxon>Bacteroidota</taxon>
        <taxon>Cytophagia</taxon>
        <taxon>Cytophagales</taxon>
        <taxon>Spirosomataceae</taxon>
        <taxon>Salmonirosea</taxon>
    </lineage>
</organism>
<evidence type="ECO:0000256" key="1">
    <source>
        <dbReference type="PIRSR" id="PIRSR600246-1"/>
    </source>
</evidence>
<sequence length="348" mass="37211">MTPNRRSFLRLTALALPFAQVNRLFAKNAVNKPVVISTWDSGQIANGAAWPILEKGGKALDAVEQAGIAIENDINCCVGLGGNPDRDGHVTLDACIMDEKANCGSVAFLERIKHPVSVARKLMEATPHVFLVGVGAQQFALENGFPLESGELSADAKNSYENWLKKAEYKPVINVELQQNKNKAKDQKGHGPFAPARLENGAFNHDTMGTLALDANGDVSGMCTTSGMGFKMRGRVGDSPIIGAGLFVDNEVGAATSSGQGEEVIRVCGTHLVVELMRSGLSPYEACKKAVERIIKPDPGRAKTFQVGFIAINKQGEVGAYSIQKGFNYTVTERGGKPQVINAKSHFA</sequence>
<keyword evidence="5" id="KW-1185">Reference proteome</keyword>
<dbReference type="InterPro" id="IPR029055">
    <property type="entry name" value="Ntn_hydrolases_N"/>
</dbReference>
<dbReference type="SUPFAM" id="SSF56235">
    <property type="entry name" value="N-terminal nucleophile aminohydrolases (Ntn hydrolases)"/>
    <property type="match status" value="1"/>
</dbReference>
<dbReference type="CDD" id="cd04513">
    <property type="entry name" value="Glycosylasparaginase"/>
    <property type="match status" value="1"/>
</dbReference>
<protein>
    <submittedName>
        <fullName evidence="4">Glycosylasparaginase</fullName>
    </submittedName>
</protein>
<feature type="signal peptide" evidence="3">
    <location>
        <begin position="1"/>
        <end position="26"/>
    </location>
</feature>
<accession>A0A7C9FY63</accession>
<gene>
    <name evidence="4" type="ORF">GBK04_11055</name>
</gene>
<dbReference type="FunFam" id="3.60.20.30:FF:000005">
    <property type="entry name" value="N(4)-(Beta-N-acetylglucosaminyl)-L-asparaginase"/>
    <property type="match status" value="1"/>
</dbReference>
<reference evidence="4 5" key="1">
    <citation type="submission" date="2019-10" db="EMBL/GenBank/DDBJ databases">
        <title>Draft Genome Sequence of Cytophagaceae sp. SJW1-29.</title>
        <authorList>
            <person name="Choi A."/>
        </authorList>
    </citation>
    <scope>NUCLEOTIDE SEQUENCE [LARGE SCALE GENOMIC DNA]</scope>
    <source>
        <strain evidence="4 5">SJW1-29</strain>
    </source>
</reference>
<evidence type="ECO:0000313" key="4">
    <source>
        <dbReference type="EMBL" id="MPR33893.1"/>
    </source>
</evidence>
<comment type="caution">
    <text evidence="4">The sequence shown here is derived from an EMBL/GenBank/DDBJ whole genome shotgun (WGS) entry which is preliminary data.</text>
</comment>
<feature type="chain" id="PRO_5029004318" evidence="3">
    <location>
        <begin position="27"/>
        <end position="348"/>
    </location>
</feature>
<proteinExistence type="predicted"/>
<dbReference type="Proteomes" id="UP000479293">
    <property type="component" value="Unassembled WGS sequence"/>
</dbReference>